<protein>
    <submittedName>
        <fullName evidence="5">Cell death abnormality protein 1-like</fullName>
    </submittedName>
</protein>
<dbReference type="Gene3D" id="2.60.120.260">
    <property type="entry name" value="Galactose-binding domain-like"/>
    <property type="match status" value="1"/>
</dbReference>
<dbReference type="InterPro" id="IPR042635">
    <property type="entry name" value="MEGF10/SREC1/2-like"/>
</dbReference>
<dbReference type="InterPro" id="IPR000742">
    <property type="entry name" value="EGF"/>
</dbReference>
<feature type="domain" description="EGF-like" evidence="3">
    <location>
        <begin position="330"/>
        <end position="365"/>
    </location>
</feature>
<keyword evidence="2" id="KW-0812">Transmembrane</keyword>
<organism evidence="4 5">
    <name type="scientific">Crassostrea virginica</name>
    <name type="common">Eastern oyster</name>
    <dbReference type="NCBI Taxonomy" id="6565"/>
    <lineage>
        <taxon>Eukaryota</taxon>
        <taxon>Metazoa</taxon>
        <taxon>Spiralia</taxon>
        <taxon>Lophotrochozoa</taxon>
        <taxon>Mollusca</taxon>
        <taxon>Bivalvia</taxon>
        <taxon>Autobranchia</taxon>
        <taxon>Pteriomorphia</taxon>
        <taxon>Ostreida</taxon>
        <taxon>Ostreoidea</taxon>
        <taxon>Ostreidae</taxon>
        <taxon>Crassostrea</taxon>
    </lineage>
</organism>
<keyword evidence="4" id="KW-1185">Reference proteome</keyword>
<keyword evidence="2" id="KW-1133">Transmembrane helix</keyword>
<dbReference type="InterPro" id="IPR008979">
    <property type="entry name" value="Galactose-bd-like_sf"/>
</dbReference>
<feature type="transmembrane region" description="Helical" evidence="2">
    <location>
        <begin position="429"/>
        <end position="452"/>
    </location>
</feature>
<dbReference type="AlphaFoldDB" id="A0A8B8C6U6"/>
<evidence type="ECO:0000259" key="3">
    <source>
        <dbReference type="SMART" id="SM00181"/>
    </source>
</evidence>
<evidence type="ECO:0000256" key="1">
    <source>
        <dbReference type="ARBA" id="ARBA00022536"/>
    </source>
</evidence>
<evidence type="ECO:0000256" key="2">
    <source>
        <dbReference type="SAM" id="Phobius"/>
    </source>
</evidence>
<dbReference type="Proteomes" id="UP000694844">
    <property type="component" value="Chromosome 9"/>
</dbReference>
<dbReference type="GeneID" id="111116135"/>
<evidence type="ECO:0000313" key="4">
    <source>
        <dbReference type="Proteomes" id="UP000694844"/>
    </source>
</evidence>
<dbReference type="PANTHER" id="PTHR24043:SF8">
    <property type="entry name" value="EGF-LIKE DOMAIN-CONTAINING PROTEIN"/>
    <property type="match status" value="1"/>
</dbReference>
<evidence type="ECO:0000313" key="5">
    <source>
        <dbReference type="RefSeq" id="XP_022310844.1"/>
    </source>
</evidence>
<dbReference type="OrthoDB" id="10252017at2759"/>
<reference evidence="5" key="1">
    <citation type="submission" date="2025-08" db="UniProtKB">
        <authorList>
            <consortium name="RefSeq"/>
        </authorList>
    </citation>
    <scope>IDENTIFICATION</scope>
    <source>
        <tissue evidence="5">Whole sample</tissue>
    </source>
</reference>
<dbReference type="Gene3D" id="2.170.300.10">
    <property type="entry name" value="Tie2 ligand-binding domain superfamily"/>
    <property type="match status" value="1"/>
</dbReference>
<accession>A0A8B8C6U6</accession>
<feature type="domain" description="EGF-like" evidence="3">
    <location>
        <begin position="196"/>
        <end position="226"/>
    </location>
</feature>
<keyword evidence="1" id="KW-0245">EGF-like domain</keyword>
<dbReference type="PANTHER" id="PTHR24043">
    <property type="entry name" value="SCAVENGER RECEPTOR CLASS F"/>
    <property type="match status" value="1"/>
</dbReference>
<proteinExistence type="predicted"/>
<dbReference type="SMART" id="SM00181">
    <property type="entry name" value="EGF"/>
    <property type="match status" value="4"/>
</dbReference>
<dbReference type="SUPFAM" id="SSF49785">
    <property type="entry name" value="Galactose-binding domain-like"/>
    <property type="match status" value="1"/>
</dbReference>
<dbReference type="RefSeq" id="XP_022310844.1">
    <property type="nucleotide sequence ID" value="XM_022455136.1"/>
</dbReference>
<keyword evidence="2" id="KW-0472">Membrane</keyword>
<feature type="domain" description="EGF-like" evidence="3">
    <location>
        <begin position="287"/>
        <end position="319"/>
    </location>
</feature>
<dbReference type="KEGG" id="cvn:111116135"/>
<feature type="domain" description="EGF-like" evidence="3">
    <location>
        <begin position="244"/>
        <end position="285"/>
    </location>
</feature>
<gene>
    <name evidence="5" type="primary">LOC111116135</name>
</gene>
<name>A0A8B8C6U6_CRAVI</name>
<dbReference type="GO" id="GO:0005044">
    <property type="term" value="F:scavenger receptor activity"/>
    <property type="evidence" value="ECO:0007669"/>
    <property type="project" value="InterPro"/>
</dbReference>
<sequence>MERTLQLLIVLTSFVSNKAYENLALHKPTWQLYPFPTAELTWGSDKAVNGLYTNLSAGGEQCVISDNTRSTAEWRVDLGGVFSIHHVFIQYRTDGLDWDERNDHLTRFLGFSVYLSNTTDKQNGVLCFHDKNYTIVTMPNHVNIPCRYHGRYVIYYNNRTHPPYPDGYSEFAYNELCEVEVYGCPSQKYGENCSLLCSQNCQEGHCDIVTGACLGCSIGYTGQICTEECRNNTYGLGCTEICGKCLHGEQCHHVNGSCLRGCDKGRRGVKCNQVCRAGRYGYNCKDRCSINCFVPERCNRVTGLCEGGCQVGWKGTTCDIKCDKRMYGQNCSKTCGFCFGREQCHFINGTCSDGCSDGYQGNRCTEVCRNNTYGPGCSLSCGNCLYIYGEQCHHVTGHCPRDCVSGFQGELCMEVKMEQSKTTESHSHLIAVVIPLVVLLGVTVVITIYLTIKVRKLSSANQEHRTSKKNKATPKSTMNDNIYEIAFDDNAGYQELGEFNNISTYDKLK</sequence>